<feature type="transmembrane region" description="Helical" evidence="1">
    <location>
        <begin position="191"/>
        <end position="210"/>
    </location>
</feature>
<keyword evidence="1" id="KW-0472">Membrane</keyword>
<dbReference type="PANTHER" id="PTHR35514:SF1">
    <property type="entry name" value="THYLAKOID LUMENAL 15.0 KDA PROTEIN 2, CHLOROPLASTIC"/>
    <property type="match status" value="1"/>
</dbReference>
<keyword evidence="1" id="KW-1133">Transmembrane helix</keyword>
<evidence type="ECO:0000313" key="3">
    <source>
        <dbReference type="EMBL" id="MFB2898362.1"/>
    </source>
</evidence>
<feature type="transmembrane region" description="Helical" evidence="1">
    <location>
        <begin position="222"/>
        <end position="240"/>
    </location>
</feature>
<evidence type="ECO:0000256" key="1">
    <source>
        <dbReference type="SAM" id="Phobius"/>
    </source>
</evidence>
<organism evidence="3 4">
    <name type="scientific">Floridaenema flaviceps BLCC-F50</name>
    <dbReference type="NCBI Taxonomy" id="3153642"/>
    <lineage>
        <taxon>Bacteria</taxon>
        <taxon>Bacillati</taxon>
        <taxon>Cyanobacteriota</taxon>
        <taxon>Cyanophyceae</taxon>
        <taxon>Oscillatoriophycideae</taxon>
        <taxon>Aerosakkonematales</taxon>
        <taxon>Aerosakkonemataceae</taxon>
        <taxon>Floridanema</taxon>
        <taxon>Floridanema flaviceps</taxon>
    </lineage>
</organism>
<dbReference type="InterPro" id="IPR007621">
    <property type="entry name" value="TPM_dom"/>
</dbReference>
<gene>
    <name evidence="3" type="ORF">ACE1CI_36050</name>
</gene>
<dbReference type="Pfam" id="PF04536">
    <property type="entry name" value="TPM_phosphatase"/>
    <property type="match status" value="1"/>
</dbReference>
<proteinExistence type="predicted"/>
<keyword evidence="1" id="KW-0812">Transmembrane</keyword>
<reference evidence="3 4" key="1">
    <citation type="submission" date="2024-09" db="EMBL/GenBank/DDBJ databases">
        <title>Floridaenema gen nov. (Aerosakkonemataceae, Aerosakkonematales ord. nov., Cyanobacteria) from benthic tropical and subtropical fresh waters, with the description of four new species.</title>
        <authorList>
            <person name="Moretto J.A."/>
            <person name="Berthold D.E."/>
            <person name="Lefler F.W."/>
            <person name="Huang I.-S."/>
            <person name="Laughinghouse H. IV."/>
        </authorList>
    </citation>
    <scope>NUCLEOTIDE SEQUENCE [LARGE SCALE GENOMIC DNA]</scope>
    <source>
        <strain evidence="3 4">BLCC-F50</strain>
    </source>
</reference>
<protein>
    <submittedName>
        <fullName evidence="3">TPM domain-containing protein</fullName>
    </submittedName>
</protein>
<accession>A0ABV4Y3U1</accession>
<dbReference type="EMBL" id="JBHFNR010000286">
    <property type="protein sequence ID" value="MFB2898362.1"/>
    <property type="molecule type" value="Genomic_DNA"/>
</dbReference>
<feature type="transmembrane region" description="Helical" evidence="1">
    <location>
        <begin position="252"/>
        <end position="272"/>
    </location>
</feature>
<name>A0ABV4Y3U1_9CYAN</name>
<dbReference type="PANTHER" id="PTHR35514">
    <property type="entry name" value="THYLAKOID LUMENAL 15.0 KDA PROTEIN 2, CHLOROPLASTIC"/>
    <property type="match status" value="1"/>
</dbReference>
<dbReference type="RefSeq" id="WP_413267959.1">
    <property type="nucleotide sequence ID" value="NZ_JBHFNR010000286.1"/>
</dbReference>
<evidence type="ECO:0000313" key="4">
    <source>
        <dbReference type="Proteomes" id="UP001576784"/>
    </source>
</evidence>
<feature type="domain" description="TPM" evidence="2">
    <location>
        <begin position="59"/>
        <end position="147"/>
    </location>
</feature>
<comment type="caution">
    <text evidence="3">The sequence shown here is derived from an EMBL/GenBank/DDBJ whole genome shotgun (WGS) entry which is preliminary data.</text>
</comment>
<evidence type="ECO:0000259" key="2">
    <source>
        <dbReference type="Pfam" id="PF04536"/>
    </source>
</evidence>
<sequence>MSQPEIPVKQPMQQKPFVKRVLASLVAFFLALSVWTVAPAFAQAYENPDLLPTTQTPIIDLAKTFTDIQKEALTKDIENFEAETGWKLRVLTQYDRTPGRAVKKFWGLDEKSVLVVADSRGGNILNFNVGDAVYQLLPRTFWIELQTRFGNLYFVREQGEAQSIIQSLESVKTCLTQGGCNVVPGLPREQWILTLVTSIVGGVVLGFAAHPRKPGQIVAWQWALMFSPLWGILFIAFGIGPVVSRTAEWLPLLRNVAGFVIGALVAYLTPAVGSPSEASSSR</sequence>
<keyword evidence="4" id="KW-1185">Reference proteome</keyword>
<dbReference type="Proteomes" id="UP001576784">
    <property type="component" value="Unassembled WGS sequence"/>
</dbReference>